<comment type="pathway">
    <text evidence="2 8">Isoprenoid biosynthesis; isopentenyl diphosphate biosynthesis via DXP pathway; isopentenyl diphosphate from 1-deoxy-D-xylulose 5-phosphate: step 4/6.</text>
</comment>
<comment type="subunit">
    <text evidence="8">Homotrimer.</text>
</comment>
<evidence type="ECO:0000256" key="9">
    <source>
        <dbReference type="RuleBase" id="RU004395"/>
    </source>
</evidence>
<dbReference type="SUPFAM" id="SSF69765">
    <property type="entry name" value="IpsF-like"/>
    <property type="match status" value="1"/>
</dbReference>
<feature type="site" description="Transition state stabilizer" evidence="8">
    <location>
        <position position="37"/>
    </location>
</feature>
<proteinExistence type="inferred from homology"/>
<feature type="binding site" evidence="8">
    <location>
        <begin position="37"/>
        <end position="38"/>
    </location>
    <ligand>
        <name>4-CDP-2-C-methyl-D-erythritol 2-phosphate</name>
        <dbReference type="ChEBI" id="CHEBI:57919"/>
    </ligand>
</feature>
<evidence type="ECO:0000256" key="2">
    <source>
        <dbReference type="ARBA" id="ARBA00004709"/>
    </source>
</evidence>
<evidence type="ECO:0000313" key="12">
    <source>
        <dbReference type="Proteomes" id="UP000177583"/>
    </source>
</evidence>
<evidence type="ECO:0000256" key="1">
    <source>
        <dbReference type="ARBA" id="ARBA00000200"/>
    </source>
</evidence>
<evidence type="ECO:0000256" key="5">
    <source>
        <dbReference type="ARBA" id="ARBA00022723"/>
    </source>
</evidence>
<dbReference type="PANTHER" id="PTHR43181:SF1">
    <property type="entry name" value="2-C-METHYL-D-ERYTHRITOL 2,4-CYCLODIPHOSPHATE SYNTHASE, CHLOROPLASTIC"/>
    <property type="match status" value="1"/>
</dbReference>
<comment type="cofactor">
    <cofactor evidence="8">
        <name>a divalent metal cation</name>
        <dbReference type="ChEBI" id="CHEBI:60240"/>
    </cofactor>
    <text evidence="8">Binds 1 divalent metal cation per subunit.</text>
</comment>
<feature type="binding site" evidence="8">
    <location>
        <position position="145"/>
    </location>
    <ligand>
        <name>4-CDP-2-C-methyl-D-erythritol 2-phosphate</name>
        <dbReference type="ChEBI" id="CHEBI:57919"/>
    </ligand>
</feature>
<comment type="similarity">
    <text evidence="3 8 9">Belongs to the IspF family.</text>
</comment>
<dbReference type="NCBIfam" id="TIGR00151">
    <property type="entry name" value="ispF"/>
    <property type="match status" value="1"/>
</dbReference>
<dbReference type="UniPathway" id="UPA00056">
    <property type="reaction ID" value="UER00095"/>
</dbReference>
<dbReference type="PROSITE" id="PS01350">
    <property type="entry name" value="ISPF"/>
    <property type="match status" value="1"/>
</dbReference>
<comment type="catalytic activity">
    <reaction evidence="1 8 9">
        <text>4-CDP-2-C-methyl-D-erythritol 2-phosphate = 2-C-methyl-D-erythritol 2,4-cyclic diphosphate + CMP</text>
        <dbReference type="Rhea" id="RHEA:23864"/>
        <dbReference type="ChEBI" id="CHEBI:57919"/>
        <dbReference type="ChEBI" id="CHEBI:58483"/>
        <dbReference type="ChEBI" id="CHEBI:60377"/>
        <dbReference type="EC" id="4.6.1.12"/>
    </reaction>
</comment>
<feature type="site" description="Transition state stabilizer" evidence="8">
    <location>
        <position position="136"/>
    </location>
</feature>
<keyword evidence="5 8" id="KW-0479">Metal-binding</keyword>
<dbReference type="PANTHER" id="PTHR43181">
    <property type="entry name" value="2-C-METHYL-D-ERYTHRITOL 2,4-CYCLODIPHOSPHATE SYNTHASE, CHLOROPLASTIC"/>
    <property type="match status" value="1"/>
</dbReference>
<protein>
    <recommendedName>
        <fullName evidence="4 8">2-C-methyl-D-erythritol 2,4-cyclodiphosphate synthase</fullName>
        <shortName evidence="8">MECDP-synthase</shortName>
        <shortName evidence="8">MECPP-synthase</shortName>
        <shortName evidence="8">MECPS</shortName>
        <ecNumber evidence="4 8">4.6.1.12</ecNumber>
    </recommendedName>
</protein>
<name>A0A1F6GMT1_9PROT</name>
<accession>A0A1F6GMT1</accession>
<evidence type="ECO:0000256" key="3">
    <source>
        <dbReference type="ARBA" id="ARBA00008480"/>
    </source>
</evidence>
<dbReference type="InterPro" id="IPR003526">
    <property type="entry name" value="MECDP_synthase"/>
</dbReference>
<feature type="binding site" evidence="8">
    <location>
        <position position="13"/>
    </location>
    <ligand>
        <name>a divalent metal cation</name>
        <dbReference type="ChEBI" id="CHEBI:60240"/>
    </ligand>
</feature>
<organism evidence="11 12">
    <name type="scientific">Candidatus Lambdaproteobacteria bacterium RIFOXYD2_FULL_56_26</name>
    <dbReference type="NCBI Taxonomy" id="1817773"/>
    <lineage>
        <taxon>Bacteria</taxon>
        <taxon>Pseudomonadati</taxon>
        <taxon>Pseudomonadota</taxon>
        <taxon>Candidatus Lambdaproteobacteria</taxon>
    </lineage>
</organism>
<feature type="binding site" evidence="8">
    <location>
        <begin position="135"/>
        <end position="138"/>
    </location>
    <ligand>
        <name>4-CDP-2-C-methyl-D-erythritol 2-phosphate</name>
        <dbReference type="ChEBI" id="CHEBI:57919"/>
    </ligand>
</feature>
<dbReference type="GO" id="GO:0016114">
    <property type="term" value="P:terpenoid biosynthetic process"/>
    <property type="evidence" value="ECO:0007669"/>
    <property type="project" value="InterPro"/>
</dbReference>
<dbReference type="Proteomes" id="UP000177583">
    <property type="component" value="Unassembled WGS sequence"/>
</dbReference>
<comment type="function">
    <text evidence="8">Involved in the biosynthesis of isopentenyl diphosphate (IPP) and dimethylallyl diphosphate (DMAPP), two major building blocks of isoprenoid compounds. Catalyzes the conversion of 4-diphosphocytidyl-2-C-methyl-D-erythritol 2-phosphate (CDP-ME2P) to 2-C-methyl-D-erythritol 2,4-cyclodiphosphate (ME-CPP) with a corresponding release of cytidine 5-monophosphate (CMP).</text>
</comment>
<keyword evidence="7 8" id="KW-0456">Lyase</keyword>
<evidence type="ECO:0000259" key="10">
    <source>
        <dbReference type="Pfam" id="PF02542"/>
    </source>
</evidence>
<feature type="binding site" evidence="8">
    <location>
        <position position="142"/>
    </location>
    <ligand>
        <name>4-CDP-2-C-methyl-D-erythritol 2-phosphate</name>
        <dbReference type="ChEBI" id="CHEBI:57919"/>
    </ligand>
</feature>
<evidence type="ECO:0000313" key="11">
    <source>
        <dbReference type="EMBL" id="OGG99412.1"/>
    </source>
</evidence>
<evidence type="ECO:0000256" key="4">
    <source>
        <dbReference type="ARBA" id="ARBA00012579"/>
    </source>
</evidence>
<feature type="binding site" evidence="8">
    <location>
        <begin position="64"/>
        <end position="68"/>
    </location>
    <ligand>
        <name>4-CDP-2-C-methyl-D-erythritol 2-phosphate</name>
        <dbReference type="ChEBI" id="CHEBI:57919"/>
    </ligand>
</feature>
<comment type="caution">
    <text evidence="8">Lacks conserved residue(s) required for the propagation of feature annotation.</text>
</comment>
<feature type="binding site" evidence="8">
    <location>
        <begin position="59"/>
        <end position="61"/>
    </location>
    <ligand>
        <name>4-CDP-2-C-methyl-D-erythritol 2-phosphate</name>
        <dbReference type="ChEBI" id="CHEBI:57919"/>
    </ligand>
</feature>
<feature type="domain" description="2-C-methyl-D-erythritol 2,4-cyclodiphosphate synthase" evidence="10">
    <location>
        <begin position="4"/>
        <end position="157"/>
    </location>
</feature>
<dbReference type="EMBL" id="MFNF01000057">
    <property type="protein sequence ID" value="OGG99412.1"/>
    <property type="molecule type" value="Genomic_DNA"/>
</dbReference>
<feature type="binding site" evidence="8">
    <location>
        <position position="45"/>
    </location>
    <ligand>
        <name>a divalent metal cation</name>
        <dbReference type="ChEBI" id="CHEBI:60240"/>
    </ligand>
</feature>
<dbReference type="Pfam" id="PF02542">
    <property type="entry name" value="YgbB"/>
    <property type="match status" value="1"/>
</dbReference>
<reference evidence="11 12" key="1">
    <citation type="journal article" date="2016" name="Nat. Commun.">
        <title>Thousands of microbial genomes shed light on interconnected biogeochemical processes in an aquifer system.</title>
        <authorList>
            <person name="Anantharaman K."/>
            <person name="Brown C.T."/>
            <person name="Hug L.A."/>
            <person name="Sharon I."/>
            <person name="Castelle C.J."/>
            <person name="Probst A.J."/>
            <person name="Thomas B.C."/>
            <person name="Singh A."/>
            <person name="Wilkins M.J."/>
            <person name="Karaoz U."/>
            <person name="Brodie E.L."/>
            <person name="Williams K.H."/>
            <person name="Hubbard S.S."/>
            <person name="Banfield J.F."/>
        </authorList>
    </citation>
    <scope>NUCLEOTIDE SEQUENCE [LARGE SCALE GENOMIC DNA]</scope>
</reference>
<evidence type="ECO:0000256" key="8">
    <source>
        <dbReference type="HAMAP-Rule" id="MF_00107"/>
    </source>
</evidence>
<dbReference type="CDD" id="cd00554">
    <property type="entry name" value="MECDP_synthase"/>
    <property type="match status" value="1"/>
</dbReference>
<gene>
    <name evidence="8" type="primary">ispF</name>
    <name evidence="11" type="ORF">A2557_12495</name>
</gene>
<sequence length="162" mass="17160">MSDLRVGTGFDVHALVPNRALVLGGVTVPYPLGLLGHSDADVLVHAIMDALLGAAGLPDIGNLFPDSDPAFLGADSLKLLSQVWSRLQADRWTLANLDSVVMAEKPKLKDFIPKMRENIALVLGVSVPQVNVKATTTEKLGFTGRGEGIAAQAVALLVREKL</sequence>
<dbReference type="GO" id="GO:0008685">
    <property type="term" value="F:2-C-methyl-D-erythritol 2,4-cyclodiphosphate synthase activity"/>
    <property type="evidence" value="ECO:0007669"/>
    <property type="project" value="UniProtKB-UniRule"/>
</dbReference>
<dbReference type="InterPro" id="IPR036571">
    <property type="entry name" value="MECDP_synthase_sf"/>
</dbReference>
<dbReference type="HAMAP" id="MF_00107">
    <property type="entry name" value="IspF"/>
    <property type="match status" value="1"/>
</dbReference>
<feature type="binding site" evidence="8">
    <location>
        <begin position="11"/>
        <end position="13"/>
    </location>
    <ligand>
        <name>4-CDP-2-C-methyl-D-erythritol 2-phosphate</name>
        <dbReference type="ChEBI" id="CHEBI:57919"/>
    </ligand>
</feature>
<feature type="binding site" evidence="8">
    <location>
        <position position="11"/>
    </location>
    <ligand>
        <name>a divalent metal cation</name>
        <dbReference type="ChEBI" id="CHEBI:60240"/>
    </ligand>
</feature>
<dbReference type="GO" id="GO:0046872">
    <property type="term" value="F:metal ion binding"/>
    <property type="evidence" value="ECO:0007669"/>
    <property type="project" value="UniProtKB-KW"/>
</dbReference>
<dbReference type="Gene3D" id="3.30.1330.50">
    <property type="entry name" value="2-C-methyl-D-erythritol 2,4-cyclodiphosphate synthase"/>
    <property type="match status" value="1"/>
</dbReference>
<comment type="caution">
    <text evidence="11">The sequence shown here is derived from an EMBL/GenBank/DDBJ whole genome shotgun (WGS) entry which is preliminary data.</text>
</comment>
<evidence type="ECO:0000256" key="7">
    <source>
        <dbReference type="ARBA" id="ARBA00023239"/>
    </source>
</evidence>
<dbReference type="FunFam" id="3.30.1330.50:FF:000001">
    <property type="entry name" value="2-C-methyl-D-erythritol 2,4-cyclodiphosphate synthase"/>
    <property type="match status" value="1"/>
</dbReference>
<evidence type="ECO:0000256" key="6">
    <source>
        <dbReference type="ARBA" id="ARBA00023229"/>
    </source>
</evidence>
<dbReference type="AlphaFoldDB" id="A0A1F6GMT1"/>
<keyword evidence="6 8" id="KW-0414">Isoprene biosynthesis</keyword>
<dbReference type="GO" id="GO:0019288">
    <property type="term" value="P:isopentenyl diphosphate biosynthetic process, methylerythritol 4-phosphate pathway"/>
    <property type="evidence" value="ECO:0007669"/>
    <property type="project" value="UniProtKB-UniRule"/>
</dbReference>
<dbReference type="EC" id="4.6.1.12" evidence="4 8"/>
<dbReference type="InterPro" id="IPR020555">
    <property type="entry name" value="MECDP_synthase_CS"/>
</dbReference>